<dbReference type="SUPFAM" id="SSF57196">
    <property type="entry name" value="EGF/Laminin"/>
    <property type="match status" value="1"/>
</dbReference>
<protein>
    <recommendedName>
        <fullName evidence="12">Zonadhesin</fullName>
    </recommendedName>
</protein>
<gene>
    <name evidence="10" type="ORF">DUI87_21264</name>
</gene>
<sequence>MTQGPFCLSFHSCSAGPLPTPACNETDKQVIGSSHFCGLLTDTSGPFQQCHAALSPSSYFDTCFYDLCELGLDREALCKSLQSYADACQSLGVQIPAWRNSTFCPIACPANSHYEPCGAACPATCVDPMAPVTCSLPCVEGCVCDSGYLLYNDRCVPSQQCGCWHNGQHYPVGSEFWTDNTCSSKCTCPARGSKVQCFNASCPAGQYCGVQNGTPVCLEHSYGICHVHGDPHYQTFDKVTHNFMGNCTYTLAKVCSNTTSLPYFNVEAKNEHRGSSRVSYVREVVVEVYGQRIVILKQQKSHVLVNSLRQTLPVSAAGGAITVGKSGRYIVLETDFKLRVSYDADHSVEVKVPTTYFNLTCGMCGNFNNRRDDEYMMPNGQQAADSNALGDSWQVADSDPSCGVPVPSPPCSAEEENLYRSDQFCGILTTRPSSFERCHGVINPQDYFDTCLYDLCALNGGQEFLCAALEAYADACQAAGVTLLPWRNATFCPLSCPSNSYYDPCMTGCPATCADRQAPQNCSKPCVEGCACSSGFLLSGDTCVPEANCGCLFEGNYYTEGESSVDENCTRRCRCEANGQMVCSALSCGEDEVCKIQDGQRGCYPASTAICHIYGDPHYSTFDGKLHHFQGSCNYTVVTGCGNSSLGFSVTTRNKHRGSQSWTALNSVALSLDGLHIALRERKAVYINGALVSLPASPAPGVTISLSGSYVRVSTKLGLQLQFNGDHELLVKVSEKYKGKLCGLCGTYTGSQQDDFMRPDGVVVPDFNDFGDSWRVPDDEWPCDPAISPPASCSPAEEEAANKQCSILTHLGGPFQPCHAVLPPKTYFESCVYDQCATGGSTEQLCNDLGAYAAACAEAGIALGDWSAGTVCAPPTDCNFACTFDKDFCEWVQEDSSSIDWIRNKGPTPTPNTGPSSDHTTGDGYYIFLEGGDDALPGYVAHLLSPVCSWEGTLCFRFWYHMYGTAETMALRVYVQKDDEPVLVWKEQGNHGDLWHLGEVTVHTTGNMQILLEGEWGEDVRSNVALDDVSIVKGSCAGTCVVEGDPHYHTFDKQLHHFMGTCTYTLSKLCESNSSLPYFNVEAANEHRGGNTRVSYVRYVDVDVADQRIRLGQGGVVTVNGVEEILPCSPSSGVQVLSSGFYTMVMTDFGLRVKFDGKHRVEVTLPSTFGQKVCGMCGNYNGIAADDFENPEGALEPDSTSLGNSWEVSNNSSCSAGPLPTPACNETDKQVIGSSHFCGLLTDTSGPFQQCHAALSPSSYFDTCFYDLCELGLDREALCKSLQSYADACQSLGVQIPAWRNSTFCPIACPANSHYEPCGAACPATCVDPMAPVTCSLPCVEGCVCDSGYLLYNDRCVPSQQCGCWHNGQHYPVGSEFWTDNTCSSKCTCPARGSKVQCFNASCPAGQYCGVQNGTPVCLEHSYGICHVHGDPHYQTFDKVTHNFMGNCTYTLAKVCSNTTSLPYFNVEAKNEHRGSSRVSYVREVVVEVYGQRIVILKQQKSHVLVNSLRQTLPVSAAGGAITVGKSGRYIVLETDFKLRVSYDADHSVEVKVPTTYFNLTCGMCGNFNNRRDDEYMMPNGQQAADSNALGDSWQVADSDPSCGVPVPSPPCSAEEENLYRSDQFCGILTTRPSSFERCHGVINPQDYFDTCLYDLCALNGGQEFLCAALEAYADACQAAGVTLLPWRNATFCPLSCPSNSYYDPCMTGCPATCADRQAPQNCSKPCVEGCACSSGFLLSGDTCVPEANCGCLFEGNYYTEGESSVDENCTRRCRCEANGQMVCSALSCGEDEVCKIQDGQRGCYPASTAICHIYGDPHYSTFDGKLHHFQGSCNYTVVTGCGNSSLGFSVTTRNKHRGSQSWTALNSVALSLDGLHIALRERKAVYINGALVSLPASPAPGVTISLSGSYVRVSTKLGLQLQFNGDHELLVKVSEKYKGKLCGLCGTYTGSQQDDFMRPDGVVVPDFNDFGDSWRVPDDEWPCDPAISPPASCSPAEEEAANKQCSILTHLGGPFQPCHAVLPPKTYFESCVYDQCATGGSTEQLCNDLGAYAAACAEAGIALGDWSAGTVCAPPTDCNFACTFDKDFCEWVQEDSSSIDWIRNKGPTPTPNTGPSSDHTTGDGYYIFLEGGDDALPGYVAHLLSPVCSWEGTLCFRFWYHMYGTAETMALRVYVQKDDEPVLVWKEQGNHGDLWHLGEVTVHTTGNMQILLEGEWGEDVRSNVALDDVSIVKGSCAGTCVVEGDPHYHTFDKQLHHFMGTCTYTLSKLCESNSSLPYFNVEAANEHRGGNTRVSYVRYVDVDVADQRIRLGQGGVVTVNGVEEILPCSPSSGVQVLSSGFYTMVMTDFGLRVKFDGKHRVEVTLPSTFGQKVCGMCGNYNGIAADDFENPEGALEPDSTSLGNSWEVSNNSSCSAGPLPTPACNETDKQVIGSSHFCGLLTDTSGPFQQCHAALSPSSYFDTCFYDLCELGLDREALCKSLQSYADACQSLGVQIPAWRNSTFCPIACPANSHYEPCGAACPATCVDPMAPVTCSLPCVEGCVCDSGYLLYNDRCVPSQQCGCWHNGQHYPVGSEFWTDNTCSSKCTCPARGSKVQCFNASCPAGQYCGVQNGTPVCLEHSYGICHVHGDPHYQTFDKVTHNFMGNCTYTLAKVCSNTTSLPYFNVEAKNEHRGSSRVSYVREVVVEVYGQRIVILKQQKSHVLVNSLRQTLPVSAAGGAITVGKSGRYIVLETDFKLRVSYDADHSVEVKVPTTYFNLTCGMCGNFNNRRDDEYMMPNGQQAADSNALGDSWQVADSDPSCGVPVPSPPCSAEEENLYRSDQFCGILTTRPSSFERCHGVINPQDYFDTCLYDLCALNGGQEFLCAALEAYADACQAAGVTLLPWRNATFCPLSCPSNSYYDPCMTGCPATCADRQAPQNCSKPCVEGCACSSGFLLSGDTCVPEANCGCLFEGNYYAEGESSVDENCTRRCRCEANGQMVCSALSCGEDEVCKIQDGQRGCYPASTAICHIYGDPHYSTFDGKLHHFQGSCNYTVVTGCGNSSLGFSVTTRNKHRGSQSWTALNSVALSLDGLHIALRERKAVYINGALVSLPASPAPGVTISLSGSYVRVSTKLGLQLQFNGDHELLVKVSEKYKGKLCGLCGTYTGSQQDDFMRPDGVVVPDFNDFGDSWRVPDDEWPCDPAISPPASCSPAEEEAANKQCSILTHLGGPFQPCHAVLPPKTYFESCVYDQCATGGSTEQLCNDLGAYAAACAEAGIALGDWSAGTVCGPSTPTPMVPLPGTTMQPVLTTSPTTPTPSSGRASCSASGDPHYNTFDHKVHNFMGNCTYTLSKVCNASESLPYFDVSTTNEHRGANTKVSYVKSVHVEVYDNQISLLKNKKVNVNGRRMNLPVFIEKKINIQSSGGYVLLETDFGLWVRYDGNHYAEVSVPSNYSGLLCGLCGNYNGDPNDDNIKPNGDIASGSTDLGESWLVPENNTVCSTGGTEEQCDPALESEAKKNTACGMITDPTGIFKDCHTKVPPQNFFENCVYDMCFTGGQATSLCYGLQAYAESCVNAGICIEWRNATLCRISVKDKSVIFSSILEYITDDQIVTTVMGTYQLLNESWFTHYPCTERCTCKANNIIECKSWECGVQEECSIQDGVLGCHSNGQATCQVVGDPHYFTFDGMKYTFVGTCTYTLVEVVNTATNVIPITILGKNEDRGLRGATYLKEVYIDVHGVRITLQKNQGILLNNERVYTPVQNRLQGVTIGNVGRFIVMETDFGVIVKYDGNHYLEITLPRSYFSQVHGMCGNFNGNHEDDLSLTNGTVVPAPEFGNSWEVEKDSDKGCLPDSREDDDPPCTAENKEVIERQCNVLKSDKFKACHSLVNPDDFVEICIYDMCQYDGMKSALCDIVQVYVDNCKNHGITIKWRNSTFCPLPCPSRSHYQDCVSPCPSTCSDIFASSLCEKTEECIEGCECDDNYVLSNGNCVPLSSCGCRDDDNNYYSAGETWITAHCAKRCQCQRDGVISCKSYSCDSRETCVIKDGKYKCNPTAFGKCQVMGDPHYITFDGLVHHFQGRYTYILAQTIPGLPDTLTPFSIEGMNYPLRGSRHITYLKEVLINVYNHTVRFRQSKQVLLDGVKVWPPVQPHEGIRIYQRTTRIYLETDFGLYLSFDGNQNADIKLATTYRSRVEGLCGDFDGTYRNDFKNPDGVRVRSVNVFGESWKVPLKRSSRLRREVISENESEEDPDPGLFQGCNENQLEQQNKTSKCQILTDLYGPFVNCHSAVQPDFYFTSCLFDMCVEGDEVSTLCRSLEEYVLACQQQGVTLDGWRQQTDCGMSCPANSKYSSCMSACPASCNDLTSPSECESPCVEGCECLPGYVLSGFDCVPYKQCGCTYLNKYYEIGETFTTDDCSQKCQCTESSTVFCFDEVCGSGEICGISNYSRGCYRSGPCMPNPCKNDGICSETSNSTSLHFCECSELYTGQNCETERIADDPDTENSDHTVAIVIGAVAGVAVIVILISSTVYLFRRKRKMATVTISRDSSLKWSRDDLDARVREQDYGCIVNSAFDQNESPNTHL</sequence>
<keyword evidence="3" id="KW-0325">Glycoprotein</keyword>
<dbReference type="GO" id="GO:0031012">
    <property type="term" value="C:extracellular matrix"/>
    <property type="evidence" value="ECO:0007669"/>
    <property type="project" value="TreeGrafter"/>
</dbReference>
<dbReference type="PROSITE" id="PS50060">
    <property type="entry name" value="MAM_2"/>
    <property type="match status" value="2"/>
</dbReference>
<dbReference type="SMART" id="SM00832">
    <property type="entry name" value="C8"/>
    <property type="match status" value="12"/>
</dbReference>
<feature type="domain" description="VWFD" evidence="9">
    <location>
        <begin position="3658"/>
        <end position="3836"/>
    </location>
</feature>
<dbReference type="PROSITE" id="PS00022">
    <property type="entry name" value="EGF_1"/>
    <property type="match status" value="1"/>
</dbReference>
<keyword evidence="6" id="KW-0812">Transmembrane</keyword>
<dbReference type="InterPro" id="IPR002919">
    <property type="entry name" value="TIL_dom"/>
</dbReference>
<dbReference type="SMART" id="SM00215">
    <property type="entry name" value="VWC_out"/>
    <property type="match status" value="8"/>
</dbReference>
<dbReference type="Pfam" id="PF12714">
    <property type="entry name" value="TILa"/>
    <property type="match status" value="9"/>
</dbReference>
<comment type="caution">
    <text evidence="4">Lacks conserved residue(s) required for the propagation of feature annotation.</text>
</comment>
<dbReference type="PANTHER" id="PTHR11339:SF374">
    <property type="entry name" value="ZONADHESIN"/>
    <property type="match status" value="1"/>
</dbReference>
<dbReference type="SUPFAM" id="SSF49899">
    <property type="entry name" value="Concanavalin A-like lectins/glucanases"/>
    <property type="match status" value="2"/>
</dbReference>
<dbReference type="PANTHER" id="PTHR11339">
    <property type="entry name" value="EXTRACELLULAR MATRIX GLYCOPROTEIN RELATED"/>
    <property type="match status" value="1"/>
</dbReference>
<dbReference type="PROSITE" id="PS50026">
    <property type="entry name" value="EGF_3"/>
    <property type="match status" value="1"/>
</dbReference>
<keyword evidence="6" id="KW-0472">Membrane</keyword>
<feature type="domain" description="VWFD" evidence="9">
    <location>
        <begin position="223"/>
        <end position="403"/>
    </location>
</feature>
<evidence type="ECO:0008006" key="12">
    <source>
        <dbReference type="Google" id="ProtNLM"/>
    </source>
</evidence>
<dbReference type="InterPro" id="IPR050780">
    <property type="entry name" value="Mucin_vWF_Thrombospondin_sf"/>
</dbReference>
<proteinExistence type="predicted"/>
<evidence type="ECO:0000313" key="11">
    <source>
        <dbReference type="Proteomes" id="UP000269221"/>
    </source>
</evidence>
<dbReference type="SMART" id="SM00137">
    <property type="entry name" value="MAM"/>
    <property type="match status" value="2"/>
</dbReference>
<evidence type="ECO:0000256" key="4">
    <source>
        <dbReference type="PROSITE-ProRule" id="PRU00076"/>
    </source>
</evidence>
<dbReference type="Proteomes" id="UP000269221">
    <property type="component" value="Unassembled WGS sequence"/>
</dbReference>
<evidence type="ECO:0000256" key="5">
    <source>
        <dbReference type="SAM" id="MobiDB-lite"/>
    </source>
</evidence>
<dbReference type="InterPro" id="IPR025615">
    <property type="entry name" value="TILa_dom"/>
</dbReference>
<feature type="region of interest" description="Disordered" evidence="5">
    <location>
        <begin position="3827"/>
        <end position="3847"/>
    </location>
</feature>
<evidence type="ECO:0000256" key="1">
    <source>
        <dbReference type="ARBA" id="ARBA00022737"/>
    </source>
</evidence>
<dbReference type="Gene3D" id="2.60.120.200">
    <property type="match status" value="2"/>
</dbReference>
<feature type="domain" description="EGF-like" evidence="7">
    <location>
        <begin position="4438"/>
        <end position="4477"/>
    </location>
</feature>
<feature type="domain" description="MAM" evidence="8">
    <location>
        <begin position="880"/>
        <end position="1038"/>
    </location>
</feature>
<dbReference type="InterPro" id="IPR000742">
    <property type="entry name" value="EGF"/>
</dbReference>
<feature type="domain" description="VWFD" evidence="9">
    <location>
        <begin position="2239"/>
        <end position="2416"/>
    </location>
</feature>
<dbReference type="FunFam" id="2.10.25.10:FF:000055">
    <property type="entry name" value="alpha-tectorin isoform X1"/>
    <property type="match status" value="8"/>
</dbReference>
<keyword evidence="11" id="KW-1185">Reference proteome</keyword>
<evidence type="ECO:0000256" key="2">
    <source>
        <dbReference type="ARBA" id="ARBA00023157"/>
    </source>
</evidence>
<feature type="domain" description="VWFD" evidence="9">
    <location>
        <begin position="2625"/>
        <end position="2805"/>
    </location>
</feature>
<keyword evidence="4" id="KW-0245">EGF-like domain</keyword>
<dbReference type="OrthoDB" id="5945029at2759"/>
<evidence type="ECO:0000259" key="8">
    <source>
        <dbReference type="PROSITE" id="PS50060"/>
    </source>
</evidence>
<dbReference type="InterPro" id="IPR003645">
    <property type="entry name" value="Fol_N"/>
</dbReference>
<keyword evidence="1" id="KW-0677">Repeat</keyword>
<dbReference type="EMBL" id="QRBI01000134">
    <property type="protein sequence ID" value="RMC02102.1"/>
    <property type="molecule type" value="Genomic_DNA"/>
</dbReference>
<dbReference type="InterPro" id="IPR013320">
    <property type="entry name" value="ConA-like_dom_sf"/>
</dbReference>
<dbReference type="SMART" id="SM00216">
    <property type="entry name" value="VWD"/>
    <property type="match status" value="11"/>
</dbReference>
<organism evidence="10 11">
    <name type="scientific">Hirundo rustica rustica</name>
    <dbReference type="NCBI Taxonomy" id="333673"/>
    <lineage>
        <taxon>Eukaryota</taxon>
        <taxon>Metazoa</taxon>
        <taxon>Chordata</taxon>
        <taxon>Craniata</taxon>
        <taxon>Vertebrata</taxon>
        <taxon>Euteleostomi</taxon>
        <taxon>Archelosauria</taxon>
        <taxon>Archosauria</taxon>
        <taxon>Dinosauria</taxon>
        <taxon>Saurischia</taxon>
        <taxon>Theropoda</taxon>
        <taxon>Coelurosauria</taxon>
        <taxon>Aves</taxon>
        <taxon>Neognathae</taxon>
        <taxon>Neoaves</taxon>
        <taxon>Telluraves</taxon>
        <taxon>Australaves</taxon>
        <taxon>Passeriformes</taxon>
        <taxon>Sylvioidea</taxon>
        <taxon>Hirundinidae</taxon>
        <taxon>Hirundo</taxon>
    </lineage>
</organism>
<evidence type="ECO:0000256" key="3">
    <source>
        <dbReference type="ARBA" id="ARBA00023180"/>
    </source>
</evidence>
<dbReference type="InterPro" id="IPR001846">
    <property type="entry name" value="VWF_type-D"/>
</dbReference>
<evidence type="ECO:0000256" key="6">
    <source>
        <dbReference type="SAM" id="Phobius"/>
    </source>
</evidence>
<feature type="domain" description="VWFD" evidence="9">
    <location>
        <begin position="609"/>
        <end position="784"/>
    </location>
</feature>
<dbReference type="PROSITE" id="PS51233">
    <property type="entry name" value="VWFD"/>
    <property type="match status" value="11"/>
</dbReference>
<dbReference type="Pfam" id="PF00094">
    <property type="entry name" value="VWD"/>
    <property type="match status" value="11"/>
</dbReference>
<dbReference type="Pfam" id="PF01826">
    <property type="entry name" value="TIL"/>
    <property type="match status" value="8"/>
</dbReference>
<feature type="domain" description="VWFD" evidence="9">
    <location>
        <begin position="3308"/>
        <end position="3486"/>
    </location>
</feature>
<dbReference type="CDD" id="cd06263">
    <property type="entry name" value="MAM"/>
    <property type="match status" value="2"/>
</dbReference>
<dbReference type="Pfam" id="PF00629">
    <property type="entry name" value="MAM"/>
    <property type="match status" value="2"/>
</dbReference>
<dbReference type="Gene3D" id="2.10.25.10">
    <property type="entry name" value="Laminin"/>
    <property type="match status" value="8"/>
</dbReference>
<feature type="domain" description="VWFD" evidence="9">
    <location>
        <begin position="1810"/>
        <end position="1985"/>
    </location>
</feature>
<dbReference type="InterPro" id="IPR014853">
    <property type="entry name" value="VWF/SSPO/ZAN-like_Cys-rich_dom"/>
</dbReference>
<feature type="domain" description="VWFD" evidence="9">
    <location>
        <begin position="1424"/>
        <end position="1604"/>
    </location>
</feature>
<feature type="compositionally biased region" description="Basic and acidic residues" evidence="5">
    <location>
        <begin position="3827"/>
        <end position="3839"/>
    </location>
</feature>
<feature type="domain" description="VWFD" evidence="9">
    <location>
        <begin position="3011"/>
        <end position="3186"/>
    </location>
</feature>
<dbReference type="SUPFAM" id="SSF57567">
    <property type="entry name" value="Serine protease inhibitors"/>
    <property type="match status" value="8"/>
</dbReference>
<dbReference type="CDD" id="cd19941">
    <property type="entry name" value="TIL"/>
    <property type="match status" value="8"/>
</dbReference>
<feature type="domain" description="VWFD" evidence="9">
    <location>
        <begin position="4043"/>
        <end position="4220"/>
    </location>
</feature>
<feature type="disulfide bond" evidence="4">
    <location>
        <begin position="4467"/>
        <end position="4476"/>
    </location>
</feature>
<dbReference type="InterPro" id="IPR000998">
    <property type="entry name" value="MAM_dom"/>
</dbReference>
<evidence type="ECO:0000313" key="10">
    <source>
        <dbReference type="EMBL" id="RMC02102.1"/>
    </source>
</evidence>
<feature type="domain" description="MAM" evidence="8">
    <location>
        <begin position="2081"/>
        <end position="2239"/>
    </location>
</feature>
<feature type="domain" description="VWFD" evidence="9">
    <location>
        <begin position="1038"/>
        <end position="1215"/>
    </location>
</feature>
<reference evidence="10 11" key="1">
    <citation type="submission" date="2018-07" db="EMBL/GenBank/DDBJ databases">
        <title>A high quality draft genome assembly of the barn swallow (H. rustica rustica).</title>
        <authorList>
            <person name="Formenti G."/>
            <person name="Chiara M."/>
            <person name="Poveda L."/>
            <person name="Francoijs K.-J."/>
            <person name="Bonisoli-Alquati A."/>
            <person name="Canova L."/>
            <person name="Gianfranceschi L."/>
            <person name="Horner D.S."/>
            <person name="Saino N."/>
        </authorList>
    </citation>
    <scope>NUCLEOTIDE SEQUENCE [LARGE SCALE GENOMIC DNA]</scope>
    <source>
        <strain evidence="10">Chelidonia</strain>
        <tissue evidence="10">Blood</tissue>
    </source>
</reference>
<dbReference type="Pfam" id="PF08742">
    <property type="entry name" value="C8"/>
    <property type="match status" value="12"/>
</dbReference>
<dbReference type="GO" id="GO:0005615">
    <property type="term" value="C:extracellular space"/>
    <property type="evidence" value="ECO:0007669"/>
    <property type="project" value="TreeGrafter"/>
</dbReference>
<dbReference type="GO" id="GO:0016020">
    <property type="term" value="C:membrane"/>
    <property type="evidence" value="ECO:0007669"/>
    <property type="project" value="InterPro"/>
</dbReference>
<comment type="caution">
    <text evidence="10">The sequence shown here is derived from an EMBL/GenBank/DDBJ whole genome shotgun (WGS) entry which is preliminary data.</text>
</comment>
<evidence type="ECO:0000259" key="9">
    <source>
        <dbReference type="PROSITE" id="PS51233"/>
    </source>
</evidence>
<keyword evidence="6" id="KW-1133">Transmembrane helix</keyword>
<dbReference type="SMART" id="SM00181">
    <property type="entry name" value="EGF"/>
    <property type="match status" value="8"/>
</dbReference>
<dbReference type="STRING" id="333673.A0A3M0JM32"/>
<keyword evidence="2 4" id="KW-1015">Disulfide bond</keyword>
<evidence type="ECO:0000259" key="7">
    <source>
        <dbReference type="PROSITE" id="PS50026"/>
    </source>
</evidence>
<dbReference type="SMART" id="SM00214">
    <property type="entry name" value="VWC"/>
    <property type="match status" value="6"/>
</dbReference>
<accession>A0A3M0JM32</accession>
<dbReference type="InterPro" id="IPR001007">
    <property type="entry name" value="VWF_dom"/>
</dbReference>
<dbReference type="SMART" id="SM00274">
    <property type="entry name" value="FOLN"/>
    <property type="match status" value="3"/>
</dbReference>
<feature type="transmembrane region" description="Helical" evidence="6">
    <location>
        <begin position="4494"/>
        <end position="4518"/>
    </location>
</feature>
<dbReference type="InterPro" id="IPR036084">
    <property type="entry name" value="Ser_inhib-like_sf"/>
</dbReference>
<name>A0A3M0JM32_HIRRU</name>